<dbReference type="InterPro" id="IPR000873">
    <property type="entry name" value="AMP-dep_synth/lig_dom"/>
</dbReference>
<proteinExistence type="inferred from homology"/>
<dbReference type="Gene3D" id="3.40.50.12780">
    <property type="entry name" value="N-terminal domain of ligase-like"/>
    <property type="match status" value="1"/>
</dbReference>
<evidence type="ECO:0000313" key="8">
    <source>
        <dbReference type="Proteomes" id="UP000325785"/>
    </source>
</evidence>
<dbReference type="KEGG" id="rid:RIdsm_04392"/>
<dbReference type="GO" id="GO:0004467">
    <property type="term" value="F:long-chain fatty acid-CoA ligase activity"/>
    <property type="evidence" value="ECO:0007669"/>
    <property type="project" value="UniProtKB-EC"/>
</dbReference>
<dbReference type="PROSITE" id="PS00455">
    <property type="entry name" value="AMP_BINDING"/>
    <property type="match status" value="1"/>
</dbReference>
<accession>A0A0T5P2Q6</accession>
<dbReference type="EMBL" id="CP031598">
    <property type="protein sequence ID" value="QEW28561.1"/>
    <property type="molecule type" value="Genomic_DNA"/>
</dbReference>
<dbReference type="OrthoDB" id="9803968at2"/>
<feature type="domain" description="AMP-binding enzyme C-terminal" evidence="4">
    <location>
        <begin position="414"/>
        <end position="488"/>
    </location>
</feature>
<name>A0A0T5P2Q6_9RHOB</name>
<dbReference type="AlphaFoldDB" id="A0A0T5P2Q6"/>
<evidence type="ECO:0000313" key="7">
    <source>
        <dbReference type="Proteomes" id="UP000051401"/>
    </source>
</evidence>
<reference evidence="6 8" key="2">
    <citation type="submission" date="2018-08" db="EMBL/GenBank/DDBJ databases">
        <title>Genetic Globetrotter - A new plasmid hitch-hiking vast phylogenetic and geographic distances.</title>
        <authorList>
            <person name="Vollmers J."/>
            <person name="Petersen J."/>
        </authorList>
    </citation>
    <scope>NUCLEOTIDE SEQUENCE [LARGE SCALE GENOMIC DNA]</scope>
    <source>
        <strain evidence="6 8">DSM 26383</strain>
    </source>
</reference>
<keyword evidence="2 5" id="KW-0436">Ligase</keyword>
<dbReference type="InterPro" id="IPR025110">
    <property type="entry name" value="AMP-bd_C"/>
</dbReference>
<sequence length="510" mass="54318">MTGRVHDLLLAAARARPDALAIIENDTRHVTWADLAEHAAEAADHLHEAGVGPGDRILLIFENSVEAVAFLFATSLLDATAVVVNARLTKPEIDRTIAHCEPRAVMLSTSVSDNARSHAETLGAQDITGSFGQAALLSLPDAQPDEPHDDPAEQTAMLLYTSGTTGAPKAAMMTHTNLISAGRAAADQRDMTAEDVTYLVLPLSHIFGTVILMAVADRQSACRLETAFSAERLYDALQQDITILPAVPQMHAHLFHYTEANNLPPYSGNRLKYVSSGGAPLDPTWKRKAEAFYGAAMQNGYGLTETGAGVCATKNAIGDPDISVGRAMGQCTLSLDMTAPGATPAEGIGEILIGGPQVMKGYFRDPDQTAQALTADGWFRSGDLGRFDAEGRLHISGRSKEFIIRSGFNVYPPEIEATLTDHPDVIMAGVVGRAIEGNEEVLAFVATRDNSTVTEAELMAFAETRLAPYKRPARIIVTHSLPAAATGKILKSKLIDSFADALATPPEASQ</sequence>
<dbReference type="PATRIC" id="fig|540747.5.peg.3063"/>
<reference evidence="5 7" key="1">
    <citation type="submission" date="2015-04" db="EMBL/GenBank/DDBJ databases">
        <title>The draft genome sequence of Roseovarius indicus B108T.</title>
        <authorList>
            <person name="Li G."/>
            <person name="Lai Q."/>
            <person name="Shao Z."/>
            <person name="Yan P."/>
        </authorList>
    </citation>
    <scope>NUCLEOTIDE SEQUENCE [LARGE SCALE GENOMIC DNA]</scope>
    <source>
        <strain evidence="5 7">B108</strain>
    </source>
</reference>
<organism evidence="5 7">
    <name type="scientific">Roseovarius indicus</name>
    <dbReference type="NCBI Taxonomy" id="540747"/>
    <lineage>
        <taxon>Bacteria</taxon>
        <taxon>Pseudomonadati</taxon>
        <taxon>Pseudomonadota</taxon>
        <taxon>Alphaproteobacteria</taxon>
        <taxon>Rhodobacterales</taxon>
        <taxon>Roseobacteraceae</taxon>
        <taxon>Roseovarius</taxon>
    </lineage>
</organism>
<dbReference type="InterPro" id="IPR042099">
    <property type="entry name" value="ANL_N_sf"/>
</dbReference>
<dbReference type="Pfam" id="PF13193">
    <property type="entry name" value="AMP-binding_C"/>
    <property type="match status" value="1"/>
</dbReference>
<evidence type="ECO:0000259" key="3">
    <source>
        <dbReference type="Pfam" id="PF00501"/>
    </source>
</evidence>
<dbReference type="STRING" id="540747.SAMN04488031_11594"/>
<dbReference type="Proteomes" id="UP000051401">
    <property type="component" value="Unassembled WGS sequence"/>
</dbReference>
<evidence type="ECO:0000256" key="2">
    <source>
        <dbReference type="ARBA" id="ARBA00022598"/>
    </source>
</evidence>
<dbReference type="InterPro" id="IPR045851">
    <property type="entry name" value="AMP-bd_C_sf"/>
</dbReference>
<dbReference type="SUPFAM" id="SSF56801">
    <property type="entry name" value="Acetyl-CoA synthetase-like"/>
    <property type="match status" value="1"/>
</dbReference>
<evidence type="ECO:0000256" key="1">
    <source>
        <dbReference type="ARBA" id="ARBA00006432"/>
    </source>
</evidence>
<dbReference type="EMBL" id="LAXI01000022">
    <property type="protein sequence ID" value="KRS15416.1"/>
    <property type="molecule type" value="Genomic_DNA"/>
</dbReference>
<dbReference type="GO" id="GO:0031956">
    <property type="term" value="F:medium-chain fatty acid-CoA ligase activity"/>
    <property type="evidence" value="ECO:0007669"/>
    <property type="project" value="TreeGrafter"/>
</dbReference>
<evidence type="ECO:0000313" key="6">
    <source>
        <dbReference type="EMBL" id="QEW28561.1"/>
    </source>
</evidence>
<dbReference type="Proteomes" id="UP000325785">
    <property type="component" value="Chromosome"/>
</dbReference>
<comment type="similarity">
    <text evidence="1">Belongs to the ATP-dependent AMP-binding enzyme family.</text>
</comment>
<keyword evidence="7" id="KW-1185">Reference proteome</keyword>
<evidence type="ECO:0000313" key="5">
    <source>
        <dbReference type="EMBL" id="KRS15416.1"/>
    </source>
</evidence>
<gene>
    <name evidence="6" type="primary">lcfB_14</name>
    <name evidence="6" type="ORF">RIdsm_04392</name>
    <name evidence="5" type="ORF">XM52_23535</name>
</gene>
<protein>
    <submittedName>
        <fullName evidence="5 6">Long-chain-fatty-acid--CoA ligase</fullName>
        <ecNumber evidence="6">6.2.1.3</ecNumber>
    </submittedName>
</protein>
<dbReference type="InterPro" id="IPR020845">
    <property type="entry name" value="AMP-binding_CS"/>
</dbReference>
<dbReference type="Pfam" id="PF00501">
    <property type="entry name" value="AMP-binding"/>
    <property type="match status" value="1"/>
</dbReference>
<dbReference type="EC" id="6.2.1.3" evidence="6"/>
<dbReference type="PANTHER" id="PTHR43201">
    <property type="entry name" value="ACYL-COA SYNTHETASE"/>
    <property type="match status" value="1"/>
</dbReference>
<evidence type="ECO:0000259" key="4">
    <source>
        <dbReference type="Pfam" id="PF13193"/>
    </source>
</evidence>
<dbReference type="Gene3D" id="3.30.300.30">
    <property type="match status" value="1"/>
</dbReference>
<dbReference type="PANTHER" id="PTHR43201:SF5">
    <property type="entry name" value="MEDIUM-CHAIN ACYL-COA LIGASE ACSF2, MITOCHONDRIAL"/>
    <property type="match status" value="1"/>
</dbReference>
<feature type="domain" description="AMP-dependent synthetase/ligase" evidence="3">
    <location>
        <begin position="12"/>
        <end position="363"/>
    </location>
</feature>
<dbReference type="RefSeq" id="WP_057820193.1">
    <property type="nucleotide sequence ID" value="NZ_FOMY01000015.1"/>
</dbReference>